<evidence type="ECO:0000313" key="3">
    <source>
        <dbReference type="Proteomes" id="UP000546257"/>
    </source>
</evidence>
<comment type="caution">
    <text evidence="2">The sequence shown here is derived from an EMBL/GenBank/DDBJ whole genome shotgun (WGS) entry which is preliminary data.</text>
</comment>
<dbReference type="RefSeq" id="WP_185194225.1">
    <property type="nucleotide sequence ID" value="NZ_JACKXD010000007.1"/>
</dbReference>
<dbReference type="Proteomes" id="UP000546257">
    <property type="component" value="Unassembled WGS sequence"/>
</dbReference>
<dbReference type="InterPro" id="IPR018977">
    <property type="entry name" value="NurA_domain"/>
</dbReference>
<proteinExistence type="predicted"/>
<name>A0A7J9SMB1_9EURY</name>
<protein>
    <submittedName>
        <fullName evidence="2">DNA double-strand break repair nuclease NurA</fullName>
    </submittedName>
</protein>
<dbReference type="EMBL" id="JACKXD010000007">
    <property type="protein sequence ID" value="MBB6647858.1"/>
    <property type="molecule type" value="Genomic_DNA"/>
</dbReference>
<evidence type="ECO:0000313" key="2">
    <source>
        <dbReference type="EMBL" id="MBB6647858.1"/>
    </source>
</evidence>
<dbReference type="AlphaFoldDB" id="A0A7J9SMB1"/>
<gene>
    <name evidence="2" type="ORF">H5V44_16475</name>
</gene>
<dbReference type="Pfam" id="PF09376">
    <property type="entry name" value="NurA"/>
    <property type="match status" value="1"/>
</dbReference>
<organism evidence="2 3">
    <name type="scientific">Halobellus ruber</name>
    <dbReference type="NCBI Taxonomy" id="2761102"/>
    <lineage>
        <taxon>Archaea</taxon>
        <taxon>Methanobacteriati</taxon>
        <taxon>Methanobacteriota</taxon>
        <taxon>Stenosarchaea group</taxon>
        <taxon>Halobacteria</taxon>
        <taxon>Halobacteriales</taxon>
        <taxon>Haloferacaceae</taxon>
        <taxon>Halobellus</taxon>
    </lineage>
</organism>
<accession>A0A7J9SMB1</accession>
<reference evidence="2 3" key="1">
    <citation type="submission" date="2020-08" db="EMBL/GenBank/DDBJ databases">
        <authorList>
            <person name="Seo M.-J."/>
        </authorList>
    </citation>
    <scope>NUCLEOTIDE SEQUENCE [LARGE SCALE GENOMIC DNA]</scope>
    <source>
        <strain evidence="2 3">MBLA0160</strain>
    </source>
</reference>
<dbReference type="SMART" id="SM00933">
    <property type="entry name" value="NurA"/>
    <property type="match status" value="1"/>
</dbReference>
<sequence>MESNALSVVRSLFDHIDANVPREQDEQAAYARELFGYLSHSGGSVEALEQPSYQKTRLSELGTWTEDPWEQPTYGLDASTTQPIEFNDGLIVDTAYAKIGVIGQGANHAIEEGGTVKTVVHFADSDSTLHNTDAVEGDVEGEVIRFPDVGRSRNLSKDVATAAQHLAESEHLVDNTDSIDGVCFIDGAVYPLGVVYWLLLDELGRSTPAGAWEIPRRILGNYADFVDKQFEKDLPVVGVVKTSTMDELLTALDEKISRHNLTGDDGVRIDVPWTRDHQFTGEVLRDSSLDHLTYTSWFVQEELPLRNQSFDLLSSIESRLSHGGASDYQRAFFYVRLPKTGDVLRVEAPYLMVREEDRRRAVQYKTLKEIAQKQDVPGAVGRADRIARITSENRETIRNMIRSSEASFDHNWDGRWSDIEDVDSGL</sequence>
<feature type="domain" description="NurA" evidence="1">
    <location>
        <begin position="71"/>
        <end position="389"/>
    </location>
</feature>
<keyword evidence="3" id="KW-1185">Reference proteome</keyword>
<evidence type="ECO:0000259" key="1">
    <source>
        <dbReference type="SMART" id="SM00933"/>
    </source>
</evidence>